<reference evidence="1 2" key="1">
    <citation type="journal article" date="2020" name="FEMS Microbiol. Ecol.">
        <title>Temporal dynamics of bacterial communities during seed development and maturation.</title>
        <authorList>
            <person name="Chesneau G."/>
            <person name="Torres-Cortes G."/>
            <person name="Briand M."/>
            <person name="Darrasse A."/>
            <person name="Preveaux A."/>
            <person name="Marais C."/>
            <person name="Jacques M.A."/>
            <person name="Shade A."/>
            <person name="Barret M."/>
        </authorList>
    </citation>
    <scope>NUCLEOTIDE SEQUENCE [LARGE SCALE GENOMIC DNA]</scope>
    <source>
        <strain evidence="1 2">CFBP13723</strain>
    </source>
</reference>
<accession>A0ABR9ADL3</accession>
<organism evidence="1 2">
    <name type="scientific">Pseudomonas lutea</name>
    <dbReference type="NCBI Taxonomy" id="243924"/>
    <lineage>
        <taxon>Bacteria</taxon>
        <taxon>Pseudomonadati</taxon>
        <taxon>Pseudomonadota</taxon>
        <taxon>Gammaproteobacteria</taxon>
        <taxon>Pseudomonadales</taxon>
        <taxon>Pseudomonadaceae</taxon>
        <taxon>Pseudomonas</taxon>
    </lineage>
</organism>
<sequence length="225" mass="25005">MTHASFAPDDRIQHILVGRDYERVRNSHLLVGKQVIASGSFSVLFSGETSESIYRLSTDNATHDFAGRAKRRGLAGVVGLLDDYGAVAIYGRDQRFSEYLWLAHLERLAPLPNDSLERQAVAELLSHLTGDADGLLLTDIDEQEAVLTALSTAPRNKYTELVIEAMLSLLPNYLHELDFDLSISNFMMRPSNGNVVLSDPIHGLSDVSADLHRYLESEPVISERR</sequence>
<evidence type="ECO:0000313" key="2">
    <source>
        <dbReference type="Proteomes" id="UP000625247"/>
    </source>
</evidence>
<protein>
    <submittedName>
        <fullName evidence="1">Uncharacterized protein</fullName>
    </submittedName>
</protein>
<gene>
    <name evidence="1" type="ORF">IFT62_20885</name>
</gene>
<dbReference type="RefSeq" id="WP_191945541.1">
    <property type="nucleotide sequence ID" value="NZ_JACYNP010000011.1"/>
</dbReference>
<dbReference type="Proteomes" id="UP000625247">
    <property type="component" value="Unassembled WGS sequence"/>
</dbReference>
<dbReference type="EMBL" id="JACYNP010000011">
    <property type="protein sequence ID" value="MBD8123665.1"/>
    <property type="molecule type" value="Genomic_DNA"/>
</dbReference>
<evidence type="ECO:0000313" key="1">
    <source>
        <dbReference type="EMBL" id="MBD8123665.1"/>
    </source>
</evidence>
<proteinExistence type="predicted"/>
<comment type="caution">
    <text evidence="1">The sequence shown here is derived from an EMBL/GenBank/DDBJ whole genome shotgun (WGS) entry which is preliminary data.</text>
</comment>
<keyword evidence="2" id="KW-1185">Reference proteome</keyword>
<name>A0ABR9ADL3_9PSED</name>